<name>A0A9X6PS47_BACUK</name>
<evidence type="ECO:0000313" key="1">
    <source>
        <dbReference type="EMBL" id="OTZ76198.1"/>
    </source>
</evidence>
<accession>A0A9X6PS47</accession>
<organism evidence="1 2">
    <name type="scientific">Bacillus thuringiensis serovar kumamotoensis</name>
    <dbReference type="NCBI Taxonomy" id="132267"/>
    <lineage>
        <taxon>Bacteria</taxon>
        <taxon>Bacillati</taxon>
        <taxon>Bacillota</taxon>
        <taxon>Bacilli</taxon>
        <taxon>Bacillales</taxon>
        <taxon>Bacillaceae</taxon>
        <taxon>Bacillus</taxon>
        <taxon>Bacillus cereus group</taxon>
    </lineage>
</organism>
<dbReference type="EMBL" id="NFEH01000045">
    <property type="protein sequence ID" value="OTZ76198.1"/>
    <property type="molecule type" value="Genomic_DNA"/>
</dbReference>
<sequence length="66" mass="7554">MFEIGDMVKVIGENYSEEIGKHEIDEGKIGKVVNVFVDEEFEDEIRITNFEVVFDEEAEALTLAED</sequence>
<dbReference type="AlphaFoldDB" id="A0A9X6PS47"/>
<evidence type="ECO:0000313" key="2">
    <source>
        <dbReference type="Proteomes" id="UP000195087"/>
    </source>
</evidence>
<protein>
    <submittedName>
        <fullName evidence="1">Uncharacterized protein</fullName>
    </submittedName>
</protein>
<gene>
    <name evidence="1" type="ORF">BK769_07220</name>
</gene>
<reference evidence="1 2" key="1">
    <citation type="submission" date="2016-10" db="EMBL/GenBank/DDBJ databases">
        <title>Comparative genomics of Bacillus thuringiensis reveals a path to pathogens against multiple invertebrate hosts.</title>
        <authorList>
            <person name="Zheng J."/>
            <person name="Gao Q."/>
            <person name="Liu H."/>
            <person name="Peng D."/>
            <person name="Ruan L."/>
            <person name="Sun M."/>
        </authorList>
    </citation>
    <scope>NUCLEOTIDE SEQUENCE [LARGE SCALE GENOMIC DNA]</scope>
    <source>
        <strain evidence="1">BGSC 4W1</strain>
    </source>
</reference>
<dbReference type="Proteomes" id="UP000195087">
    <property type="component" value="Unassembled WGS sequence"/>
</dbReference>
<comment type="caution">
    <text evidence="1">The sequence shown here is derived from an EMBL/GenBank/DDBJ whole genome shotgun (WGS) entry which is preliminary data.</text>
</comment>
<proteinExistence type="predicted"/>
<dbReference type="RefSeq" id="WP_086391588.1">
    <property type="nucleotide sequence ID" value="NZ_NFEH01000045.1"/>
</dbReference>